<proteinExistence type="predicted"/>
<evidence type="ECO:0000256" key="3">
    <source>
        <dbReference type="ARBA" id="ARBA00023012"/>
    </source>
</evidence>
<protein>
    <submittedName>
        <fullName evidence="6">Sensor histidine kinase</fullName>
    </submittedName>
</protein>
<dbReference type="InterPro" id="IPR011712">
    <property type="entry name" value="Sig_transdc_His_kin_sub3_dim/P"/>
</dbReference>
<name>A0A502L345_9GAMM</name>
<dbReference type="GO" id="GO:0016020">
    <property type="term" value="C:membrane"/>
    <property type="evidence" value="ECO:0007669"/>
    <property type="project" value="InterPro"/>
</dbReference>
<dbReference type="GO" id="GO:0000155">
    <property type="term" value="F:phosphorelay sensor kinase activity"/>
    <property type="evidence" value="ECO:0007669"/>
    <property type="project" value="InterPro"/>
</dbReference>
<evidence type="ECO:0000259" key="5">
    <source>
        <dbReference type="Pfam" id="PF07730"/>
    </source>
</evidence>
<gene>
    <name evidence="6" type="ORF">EPA86_04875</name>
</gene>
<dbReference type="AlphaFoldDB" id="A0A502L345"/>
<dbReference type="Gene3D" id="1.20.5.1930">
    <property type="match status" value="1"/>
</dbReference>
<comment type="caution">
    <text evidence="6">The sequence shown here is derived from an EMBL/GenBank/DDBJ whole genome shotgun (WGS) entry which is preliminary data.</text>
</comment>
<keyword evidence="4" id="KW-1133">Transmembrane helix</keyword>
<dbReference type="GO" id="GO:0046983">
    <property type="term" value="F:protein dimerization activity"/>
    <property type="evidence" value="ECO:0007669"/>
    <property type="project" value="InterPro"/>
</dbReference>
<feature type="transmembrane region" description="Helical" evidence="4">
    <location>
        <begin position="82"/>
        <end position="106"/>
    </location>
</feature>
<keyword evidence="4" id="KW-0472">Membrane</keyword>
<evidence type="ECO:0000256" key="2">
    <source>
        <dbReference type="ARBA" id="ARBA00022777"/>
    </source>
</evidence>
<evidence type="ECO:0000313" key="7">
    <source>
        <dbReference type="Proteomes" id="UP000315303"/>
    </source>
</evidence>
<dbReference type="InterPro" id="IPR050482">
    <property type="entry name" value="Sensor_HK_TwoCompSys"/>
</dbReference>
<dbReference type="RefSeq" id="WP_140602298.1">
    <property type="nucleotide sequence ID" value="NZ_SAWY01000008.1"/>
</dbReference>
<dbReference type="OrthoDB" id="9797605at2"/>
<feature type="transmembrane region" description="Helical" evidence="4">
    <location>
        <begin position="26"/>
        <end position="43"/>
    </location>
</feature>
<evidence type="ECO:0000256" key="1">
    <source>
        <dbReference type="ARBA" id="ARBA00022679"/>
    </source>
</evidence>
<dbReference type="InterPro" id="IPR036890">
    <property type="entry name" value="HATPase_C_sf"/>
</dbReference>
<evidence type="ECO:0000256" key="4">
    <source>
        <dbReference type="SAM" id="Phobius"/>
    </source>
</evidence>
<dbReference type="EMBL" id="SAWY01000008">
    <property type="protein sequence ID" value="TPH17319.1"/>
    <property type="molecule type" value="Genomic_DNA"/>
</dbReference>
<dbReference type="Proteomes" id="UP000315303">
    <property type="component" value="Unassembled WGS sequence"/>
</dbReference>
<dbReference type="PANTHER" id="PTHR24421">
    <property type="entry name" value="NITRATE/NITRITE SENSOR PROTEIN NARX-RELATED"/>
    <property type="match status" value="1"/>
</dbReference>
<keyword evidence="7" id="KW-1185">Reference proteome</keyword>
<accession>A0A502L345</accession>
<keyword evidence="1" id="KW-0808">Transferase</keyword>
<dbReference type="Pfam" id="PF07730">
    <property type="entry name" value="HisKA_3"/>
    <property type="match status" value="1"/>
</dbReference>
<feature type="transmembrane region" description="Helical" evidence="4">
    <location>
        <begin position="50"/>
        <end position="70"/>
    </location>
</feature>
<dbReference type="CDD" id="cd16917">
    <property type="entry name" value="HATPase_UhpB-NarQ-NarX-like"/>
    <property type="match status" value="1"/>
</dbReference>
<dbReference type="Gene3D" id="3.30.565.10">
    <property type="entry name" value="Histidine kinase-like ATPase, C-terminal domain"/>
    <property type="match status" value="1"/>
</dbReference>
<feature type="transmembrane region" description="Helical" evidence="4">
    <location>
        <begin position="143"/>
        <end position="161"/>
    </location>
</feature>
<keyword evidence="2 6" id="KW-0418">Kinase</keyword>
<keyword evidence="3" id="KW-0902">Two-component regulatory system</keyword>
<organism evidence="6 7">
    <name type="scientific">Litorilituus lipolyticus</name>
    <dbReference type="NCBI Taxonomy" id="2491017"/>
    <lineage>
        <taxon>Bacteria</taxon>
        <taxon>Pseudomonadati</taxon>
        <taxon>Pseudomonadota</taxon>
        <taxon>Gammaproteobacteria</taxon>
        <taxon>Alteromonadales</taxon>
        <taxon>Colwelliaceae</taxon>
        <taxon>Litorilituus</taxon>
    </lineage>
</organism>
<sequence length="386" mass="42544">MNTPENVSKKAPFYIEPIAQTNAAKWSYFSLIFSLFYFLNFIVSYSTYTASNIATVFIIYFAFIIAFIKATKLTGKSVIQPIIVIILLSAFGASINPGTNALFGYAAFFSGYYFSRRFAVSLLLVNLIAQVSSALVLDLVTPYYLGPSFACTVSLFVYGIFSQKEYIHACIQQKSNQEVEQLAAIAERERIARDMHDLLGHSLSSIALKSELAEKLSAKQDFVAAQKEIAEVANLARQTLSEVRSAVTGLKLHGLIGVLEKLTNELKHMKFDAKLYHDINDLPAKVESTLIMLSKEWITNILRHSNGNSASVSVISDPTEVKLNIGDNGNTAKIIPGNGIEGIRSRVEELKGELIITQESGVKLSVTIPLTNFAKEQVIKKEALPI</sequence>
<evidence type="ECO:0000313" key="6">
    <source>
        <dbReference type="EMBL" id="TPH17319.1"/>
    </source>
</evidence>
<feature type="domain" description="Signal transduction histidine kinase subgroup 3 dimerisation and phosphoacceptor" evidence="5">
    <location>
        <begin position="187"/>
        <end position="251"/>
    </location>
</feature>
<reference evidence="6 7" key="1">
    <citation type="submission" date="2019-01" db="EMBL/GenBank/DDBJ databases">
        <title>Litorilituus lipolytica sp. nov., isolated from intertidal sand of the Yellow Sea in China.</title>
        <authorList>
            <person name="Liu A."/>
        </authorList>
    </citation>
    <scope>NUCLEOTIDE SEQUENCE [LARGE SCALE GENOMIC DNA]</scope>
    <source>
        <strain evidence="6 7">RZ04</strain>
    </source>
</reference>
<dbReference type="PANTHER" id="PTHR24421:SF63">
    <property type="entry name" value="SENSOR HISTIDINE KINASE DESK"/>
    <property type="match status" value="1"/>
</dbReference>
<keyword evidence="4" id="KW-0812">Transmembrane</keyword>